<accession>A0A5J4TUD0</accession>
<organism evidence="2 3">
    <name type="scientific">Streblomastix strix</name>
    <dbReference type="NCBI Taxonomy" id="222440"/>
    <lineage>
        <taxon>Eukaryota</taxon>
        <taxon>Metamonada</taxon>
        <taxon>Preaxostyla</taxon>
        <taxon>Oxymonadida</taxon>
        <taxon>Streblomastigidae</taxon>
        <taxon>Streblomastix</taxon>
    </lineage>
</organism>
<protein>
    <submittedName>
        <fullName evidence="2">Uncharacterized protein</fullName>
    </submittedName>
</protein>
<comment type="caution">
    <text evidence="2">The sequence shown here is derived from an EMBL/GenBank/DDBJ whole genome shotgun (WGS) entry which is preliminary data.</text>
</comment>
<feature type="region of interest" description="Disordered" evidence="1">
    <location>
        <begin position="1"/>
        <end position="41"/>
    </location>
</feature>
<evidence type="ECO:0000313" key="2">
    <source>
        <dbReference type="EMBL" id="KAA6361620.1"/>
    </source>
</evidence>
<dbReference type="AlphaFoldDB" id="A0A5J4TUD0"/>
<proteinExistence type="predicted"/>
<feature type="non-terminal residue" evidence="2">
    <location>
        <position position="1"/>
    </location>
</feature>
<name>A0A5J4TUD0_9EUKA</name>
<sequence>SGDRVSGLALKNKGDDFLANSGQEKMHAQGVQTNDEQNKDQ</sequence>
<evidence type="ECO:0000313" key="3">
    <source>
        <dbReference type="Proteomes" id="UP000324800"/>
    </source>
</evidence>
<dbReference type="Proteomes" id="UP000324800">
    <property type="component" value="Unassembled WGS sequence"/>
</dbReference>
<reference evidence="2 3" key="1">
    <citation type="submission" date="2019-03" db="EMBL/GenBank/DDBJ databases">
        <title>Single cell metagenomics reveals metabolic interactions within the superorganism composed of flagellate Streblomastix strix and complex community of Bacteroidetes bacteria on its surface.</title>
        <authorList>
            <person name="Treitli S.C."/>
            <person name="Kolisko M."/>
            <person name="Husnik F."/>
            <person name="Keeling P."/>
            <person name="Hampl V."/>
        </authorList>
    </citation>
    <scope>NUCLEOTIDE SEQUENCE [LARGE SCALE GENOMIC DNA]</scope>
    <source>
        <strain evidence="2">ST1C</strain>
    </source>
</reference>
<evidence type="ECO:0000256" key="1">
    <source>
        <dbReference type="SAM" id="MobiDB-lite"/>
    </source>
</evidence>
<dbReference type="EMBL" id="SNRW01025297">
    <property type="protein sequence ID" value="KAA6361620.1"/>
    <property type="molecule type" value="Genomic_DNA"/>
</dbReference>
<gene>
    <name evidence="2" type="ORF">EZS28_042852</name>
</gene>